<dbReference type="RefSeq" id="WP_220301365.1">
    <property type="nucleotide sequence ID" value="NZ_JAEUAW010000010.1"/>
</dbReference>
<feature type="compositionally biased region" description="Acidic residues" evidence="1">
    <location>
        <begin position="79"/>
        <end position="98"/>
    </location>
</feature>
<feature type="compositionally biased region" description="Low complexity" evidence="1">
    <location>
        <begin position="105"/>
        <end position="120"/>
    </location>
</feature>
<evidence type="ECO:0000313" key="3">
    <source>
        <dbReference type="Proteomes" id="UP001196843"/>
    </source>
</evidence>
<organism evidence="2 3">
    <name type="scientific">Microbacterium jejuense</name>
    <dbReference type="NCBI Taxonomy" id="1263637"/>
    <lineage>
        <taxon>Bacteria</taxon>
        <taxon>Bacillati</taxon>
        <taxon>Actinomycetota</taxon>
        <taxon>Actinomycetes</taxon>
        <taxon>Micrococcales</taxon>
        <taxon>Microbacteriaceae</taxon>
        <taxon>Microbacterium</taxon>
    </lineage>
</organism>
<evidence type="ECO:0000256" key="1">
    <source>
        <dbReference type="SAM" id="MobiDB-lite"/>
    </source>
</evidence>
<evidence type="ECO:0008006" key="4">
    <source>
        <dbReference type="Google" id="ProtNLM"/>
    </source>
</evidence>
<feature type="region of interest" description="Disordered" evidence="1">
    <location>
        <begin position="79"/>
        <end position="120"/>
    </location>
</feature>
<name>A0ABS7HNW4_9MICO</name>
<reference evidence="2 3" key="1">
    <citation type="journal article" date="2021" name="MBio">
        <title>Poor Competitiveness of Bradyrhizobium in Pigeon Pea Root Colonization in Indian Soils.</title>
        <authorList>
            <person name="Chalasani D."/>
            <person name="Basu A."/>
            <person name="Pullabhotla S.V.S.R.N."/>
            <person name="Jorrin B."/>
            <person name="Neal A.L."/>
            <person name="Poole P.S."/>
            <person name="Podile A.R."/>
            <person name="Tkacz A."/>
        </authorList>
    </citation>
    <scope>NUCLEOTIDE SEQUENCE [LARGE SCALE GENOMIC DNA]</scope>
    <source>
        <strain evidence="2 3">HU14</strain>
    </source>
</reference>
<proteinExistence type="predicted"/>
<sequence length="120" mass="13125">MKVKINVRLESAPAAEGHTLVVKRRTRDIANFQRATGWTMERMQNEVSEADVLGIPIATFFALTNAGFTPDWDELLDQEPDAFEAIEEPGDEREAEEPADPHQLPADSAPDGDAPAPAQA</sequence>
<accession>A0ABS7HNW4</accession>
<evidence type="ECO:0000313" key="2">
    <source>
        <dbReference type="EMBL" id="MBW9094642.1"/>
    </source>
</evidence>
<protein>
    <recommendedName>
        <fullName evidence="4">XRE family transcriptional regulator</fullName>
    </recommendedName>
</protein>
<comment type="caution">
    <text evidence="2">The sequence shown here is derived from an EMBL/GenBank/DDBJ whole genome shotgun (WGS) entry which is preliminary data.</text>
</comment>
<gene>
    <name evidence="2" type="ORF">JNB62_13175</name>
</gene>
<keyword evidence="3" id="KW-1185">Reference proteome</keyword>
<dbReference type="EMBL" id="JAEUAW010000010">
    <property type="protein sequence ID" value="MBW9094642.1"/>
    <property type="molecule type" value="Genomic_DNA"/>
</dbReference>
<dbReference type="Proteomes" id="UP001196843">
    <property type="component" value="Unassembled WGS sequence"/>
</dbReference>